<reference evidence="2 3" key="1">
    <citation type="submission" date="2018-10" db="EMBL/GenBank/DDBJ databases">
        <title>Genotypes and phenotypes of Enterococci isolated from broiler chickens.</title>
        <authorList>
            <person name="Muhammad A.R."/>
            <person name="Diarra M.S."/>
        </authorList>
    </citation>
    <scope>NUCLEOTIDE SEQUENCE [LARGE SCALE GENOMIC DNA]</scope>
    <source>
        <strain evidence="2 3">P5 C A 35</strain>
    </source>
</reference>
<protein>
    <submittedName>
        <fullName evidence="2">Uncharacterized protein</fullName>
    </submittedName>
</protein>
<evidence type="ECO:0000313" key="3">
    <source>
        <dbReference type="Proteomes" id="UP000281752"/>
    </source>
</evidence>
<organism evidence="2 3">
    <name type="scientific">Enterococcus faecium</name>
    <name type="common">Streptococcus faecium</name>
    <dbReference type="NCBI Taxonomy" id="1352"/>
    <lineage>
        <taxon>Bacteria</taxon>
        <taxon>Bacillati</taxon>
        <taxon>Bacillota</taxon>
        <taxon>Bacilli</taxon>
        <taxon>Lactobacillales</taxon>
        <taxon>Enterococcaceae</taxon>
        <taxon>Enterococcus</taxon>
    </lineage>
</organism>
<dbReference type="RefSeq" id="WP_123837722.1">
    <property type="nucleotide sequence ID" value="NZ_RKNG01000003.1"/>
</dbReference>
<dbReference type="AlphaFoldDB" id="A0AB74CWH7"/>
<evidence type="ECO:0000313" key="2">
    <source>
        <dbReference type="EMBL" id="ROX56649.1"/>
    </source>
</evidence>
<name>A0AB74CWH7_ENTFC</name>
<sequence>MKKYEQHLKETINFYEQNDANVHFELFNASFQIKDVRLLQDKGLIQHLPEYEYIDGNMDILLTKEGRFYFENKRNKILSFFAKSVLTPIVVAFITTILTSYFLPWISTLF</sequence>
<accession>A0AB74CWH7</accession>
<keyword evidence="1" id="KW-0472">Membrane</keyword>
<gene>
    <name evidence="2" type="ORF">EGW36_06625</name>
</gene>
<keyword evidence="1" id="KW-1133">Transmembrane helix</keyword>
<evidence type="ECO:0000256" key="1">
    <source>
        <dbReference type="SAM" id="Phobius"/>
    </source>
</evidence>
<proteinExistence type="predicted"/>
<dbReference type="Proteomes" id="UP000281752">
    <property type="component" value="Unassembled WGS sequence"/>
</dbReference>
<feature type="transmembrane region" description="Helical" evidence="1">
    <location>
        <begin position="77"/>
        <end position="103"/>
    </location>
</feature>
<keyword evidence="1" id="KW-0812">Transmembrane</keyword>
<dbReference type="EMBL" id="RKNM01000006">
    <property type="protein sequence ID" value="ROX56649.1"/>
    <property type="molecule type" value="Genomic_DNA"/>
</dbReference>
<comment type="caution">
    <text evidence="2">The sequence shown here is derived from an EMBL/GenBank/DDBJ whole genome shotgun (WGS) entry which is preliminary data.</text>
</comment>